<dbReference type="AlphaFoldDB" id="A0AAV2MN03"/>
<proteinExistence type="predicted"/>
<protein>
    <recommendedName>
        <fullName evidence="3">Transposase</fullName>
    </recommendedName>
</protein>
<dbReference type="Proteomes" id="UP001497482">
    <property type="component" value="Chromosome 8"/>
</dbReference>
<dbReference type="EMBL" id="OZ035830">
    <property type="protein sequence ID" value="CAL1614509.1"/>
    <property type="molecule type" value="Genomic_DNA"/>
</dbReference>
<accession>A0AAV2MN03</accession>
<dbReference type="PANTHER" id="PTHR31751:SF44">
    <property type="entry name" value="SI:CH211-211K8.4-RELATED"/>
    <property type="match status" value="1"/>
</dbReference>
<evidence type="ECO:0008006" key="3">
    <source>
        <dbReference type="Google" id="ProtNLM"/>
    </source>
</evidence>
<evidence type="ECO:0000313" key="1">
    <source>
        <dbReference type="EMBL" id="CAL1614509.1"/>
    </source>
</evidence>
<sequence>MRADSPGHSAKYGSYTMMNLQSNSVIDIQLIQSSEVGNSVRMEKEGFIRSLTMLEEKGVKVQAIVTDRHTGVQKYLREEKKDITHYFDPWHMGKGMGKKIDGLAKKKITQDVGQWRKSVVNHLYCHWLGKEQGSGSSQAQQHAKD</sequence>
<dbReference type="PANTHER" id="PTHR31751">
    <property type="entry name" value="SI:CH211-108C17.2-RELATED-RELATED"/>
    <property type="match status" value="1"/>
</dbReference>
<evidence type="ECO:0000313" key="2">
    <source>
        <dbReference type="Proteomes" id="UP001497482"/>
    </source>
</evidence>
<gene>
    <name evidence="1" type="ORF">KC01_LOCUS40548</name>
</gene>
<organism evidence="1 2">
    <name type="scientific">Knipowitschia caucasica</name>
    <name type="common">Caucasian dwarf goby</name>
    <name type="synonym">Pomatoschistus caucasicus</name>
    <dbReference type="NCBI Taxonomy" id="637954"/>
    <lineage>
        <taxon>Eukaryota</taxon>
        <taxon>Metazoa</taxon>
        <taxon>Chordata</taxon>
        <taxon>Craniata</taxon>
        <taxon>Vertebrata</taxon>
        <taxon>Euteleostomi</taxon>
        <taxon>Actinopterygii</taxon>
        <taxon>Neopterygii</taxon>
        <taxon>Teleostei</taxon>
        <taxon>Neoteleostei</taxon>
        <taxon>Acanthomorphata</taxon>
        <taxon>Gobiaria</taxon>
        <taxon>Gobiiformes</taxon>
        <taxon>Gobioidei</taxon>
        <taxon>Gobiidae</taxon>
        <taxon>Gobiinae</taxon>
        <taxon>Knipowitschia</taxon>
    </lineage>
</organism>
<name>A0AAV2MN03_KNICA</name>
<reference evidence="1 2" key="1">
    <citation type="submission" date="2024-04" db="EMBL/GenBank/DDBJ databases">
        <authorList>
            <person name="Waldvogel A.-M."/>
            <person name="Schoenle A."/>
        </authorList>
    </citation>
    <scope>NUCLEOTIDE SEQUENCE [LARGE SCALE GENOMIC DNA]</scope>
</reference>
<keyword evidence="2" id="KW-1185">Reference proteome</keyword>